<dbReference type="AlphaFoldDB" id="A0A3B1ADY0"/>
<name>A0A3B1ADY0_9ZZZZ</name>
<evidence type="ECO:0000313" key="1">
    <source>
        <dbReference type="EMBL" id="VAW90786.1"/>
    </source>
</evidence>
<dbReference type="EMBL" id="UOFR01000004">
    <property type="protein sequence ID" value="VAW90786.1"/>
    <property type="molecule type" value="Genomic_DNA"/>
</dbReference>
<sequence length="376" mass="42392">MQLSQQDSLRINVLLRQPLNAIRIDDGKMIVYGLTDKGEAKIELNPNCKDEVYVKRVKEMISSHVLGSPGGYPVFLKRWTRMGQARADSLENLLKLGEPEAVVAVVGAEGITNEIARRAWWVMPNSENARRMLANDDVVKGDMGKILAEFLLEFLPFEEEPRNIIESVRLVLQPGLVSDDICSELWKKGQRKNAFLVGFLKTRQHTIPEQADEHKLLPQWKAQLSALADNNNKYAQLLLDMLLPEGQAYFKTIEAVLKKPANQDVVVALLEAIELRFISVRPHTEKRRDIDQILVEAKNYCVECANDKDKKALDEVNALDTHLKTMLENLMVLSCVGEQLVAPIFATTDSVGSVMRRKIEPITKPLTNCLNILMGE</sequence>
<organism evidence="1">
    <name type="scientific">hydrothermal vent metagenome</name>
    <dbReference type="NCBI Taxonomy" id="652676"/>
    <lineage>
        <taxon>unclassified sequences</taxon>
        <taxon>metagenomes</taxon>
        <taxon>ecological metagenomes</taxon>
    </lineage>
</organism>
<accession>A0A3B1ADY0</accession>
<gene>
    <name evidence="1" type="ORF">MNBD_GAMMA21-1309</name>
</gene>
<evidence type="ECO:0008006" key="2">
    <source>
        <dbReference type="Google" id="ProtNLM"/>
    </source>
</evidence>
<proteinExistence type="predicted"/>
<reference evidence="1" key="1">
    <citation type="submission" date="2018-06" db="EMBL/GenBank/DDBJ databases">
        <authorList>
            <person name="Zhirakovskaya E."/>
        </authorList>
    </citation>
    <scope>NUCLEOTIDE SEQUENCE</scope>
</reference>
<protein>
    <recommendedName>
        <fullName evidence="2">DsrS</fullName>
    </recommendedName>
</protein>